<name>A0A078KPW5_9FIRM</name>
<gene>
    <name evidence="6" type="ORF">CCDG5_0065</name>
</gene>
<feature type="transmembrane region" description="Helical" evidence="5">
    <location>
        <begin position="63"/>
        <end position="82"/>
    </location>
</feature>
<evidence type="ECO:0000256" key="5">
    <source>
        <dbReference type="SAM" id="Phobius"/>
    </source>
</evidence>
<dbReference type="PANTHER" id="PTHR35529">
    <property type="entry name" value="MANGANESE EFFLUX PUMP MNTP-RELATED"/>
    <property type="match status" value="1"/>
</dbReference>
<feature type="transmembrane region" description="Helical" evidence="5">
    <location>
        <begin position="6"/>
        <end position="25"/>
    </location>
</feature>
<evidence type="ECO:0000256" key="3">
    <source>
        <dbReference type="ARBA" id="ARBA00022989"/>
    </source>
</evidence>
<evidence type="ECO:0000313" key="6">
    <source>
        <dbReference type="EMBL" id="CDZ23215.1"/>
    </source>
</evidence>
<dbReference type="InterPro" id="IPR003810">
    <property type="entry name" value="Mntp/YtaF"/>
</dbReference>
<evidence type="ECO:0008006" key="8">
    <source>
        <dbReference type="Google" id="ProtNLM"/>
    </source>
</evidence>
<sequence length="221" mass="23316">MLFGIIMLSVTLSIDALFAGFSYGLNGTRIPLMSKLIICAFSVVYCAVALLLGSTLAGVLPPMAAKIIGAAILAALGVFMIIKTHIKRSKKSKGDIAEESPKTLCRIIIKSLGITIEILKNNPEAGDIDASGDIDKKEAILLGFALSVDSLAAGFGSALSGLCSWYIPFAVGLCQLAFLSTGLGAGKYLSEKRRKLPDKYDSITSAVPGVLLIILSIFRFL</sequence>
<keyword evidence="3 5" id="KW-1133">Transmembrane helix</keyword>
<dbReference type="NCBIfam" id="TIGR02840">
    <property type="entry name" value="spore_YtaF"/>
    <property type="match status" value="1"/>
</dbReference>
<dbReference type="OrthoDB" id="1679205at2"/>
<dbReference type="PANTHER" id="PTHR35529:SF2">
    <property type="entry name" value="SPORULATION PROTEIN YTAF-RELATED"/>
    <property type="match status" value="1"/>
</dbReference>
<accession>A0A078KPW5</accession>
<feature type="transmembrane region" description="Helical" evidence="5">
    <location>
        <begin position="202"/>
        <end position="220"/>
    </location>
</feature>
<feature type="transmembrane region" description="Helical" evidence="5">
    <location>
        <begin position="139"/>
        <end position="159"/>
    </location>
</feature>
<evidence type="ECO:0000256" key="1">
    <source>
        <dbReference type="ARBA" id="ARBA00022475"/>
    </source>
</evidence>
<evidence type="ECO:0000256" key="2">
    <source>
        <dbReference type="ARBA" id="ARBA00022692"/>
    </source>
</evidence>
<keyword evidence="4 5" id="KW-0472">Membrane</keyword>
<protein>
    <recommendedName>
        <fullName evidence="8">Sporulation protein YtaF</fullName>
    </recommendedName>
</protein>
<dbReference type="Pfam" id="PF02659">
    <property type="entry name" value="Mntp"/>
    <property type="match status" value="2"/>
</dbReference>
<proteinExistence type="predicted"/>
<dbReference type="STRING" id="29343.CCDG5_0065"/>
<dbReference type="KEGG" id="ccel:CCDG5_0065"/>
<evidence type="ECO:0000313" key="7">
    <source>
        <dbReference type="Proteomes" id="UP000032431"/>
    </source>
</evidence>
<dbReference type="InterPro" id="IPR014205">
    <property type="entry name" value="Spore_YtaF"/>
</dbReference>
<dbReference type="HOGENOM" id="CLU_094526_0_1_9"/>
<dbReference type="EMBL" id="LM995447">
    <property type="protein sequence ID" value="CDZ23215.1"/>
    <property type="molecule type" value="Genomic_DNA"/>
</dbReference>
<evidence type="ECO:0000256" key="4">
    <source>
        <dbReference type="ARBA" id="ARBA00023136"/>
    </source>
</evidence>
<keyword evidence="1" id="KW-1003">Cell membrane</keyword>
<dbReference type="AlphaFoldDB" id="A0A078KPW5"/>
<reference evidence="7" key="1">
    <citation type="submission" date="2014-07" db="EMBL/GenBank/DDBJ databases">
        <authorList>
            <person name="Wibberg D."/>
        </authorList>
    </citation>
    <scope>NUCLEOTIDE SEQUENCE [LARGE SCALE GENOMIC DNA]</scope>
    <source>
        <strain evidence="7">DG5</strain>
    </source>
</reference>
<organism evidence="6 7">
    <name type="scientific">[Clostridium] cellulosi</name>
    <dbReference type="NCBI Taxonomy" id="29343"/>
    <lineage>
        <taxon>Bacteria</taxon>
        <taxon>Bacillati</taxon>
        <taxon>Bacillota</taxon>
        <taxon>Clostridia</taxon>
        <taxon>Eubacteriales</taxon>
        <taxon>Oscillospiraceae</taxon>
        <taxon>Oscillospiraceae incertae sedis</taxon>
    </lineage>
</organism>
<feature type="transmembrane region" description="Helical" evidence="5">
    <location>
        <begin position="37"/>
        <end position="57"/>
    </location>
</feature>
<dbReference type="PATRIC" id="fig|29343.3.peg.72"/>
<dbReference type="Proteomes" id="UP000032431">
    <property type="component" value="Chromosome I"/>
</dbReference>
<keyword evidence="7" id="KW-1185">Reference proteome</keyword>
<keyword evidence="2 5" id="KW-0812">Transmembrane</keyword>
<feature type="transmembrane region" description="Helical" evidence="5">
    <location>
        <begin position="165"/>
        <end position="190"/>
    </location>
</feature>